<proteinExistence type="predicted"/>
<protein>
    <submittedName>
        <fullName evidence="1">Uncharacterized protein</fullName>
    </submittedName>
</protein>
<organism evidence="1 2">
    <name type="scientific">Malus domestica</name>
    <name type="common">Apple</name>
    <name type="synonym">Pyrus malus</name>
    <dbReference type="NCBI Taxonomy" id="3750"/>
    <lineage>
        <taxon>Eukaryota</taxon>
        <taxon>Viridiplantae</taxon>
        <taxon>Streptophyta</taxon>
        <taxon>Embryophyta</taxon>
        <taxon>Tracheophyta</taxon>
        <taxon>Spermatophyta</taxon>
        <taxon>Magnoliopsida</taxon>
        <taxon>eudicotyledons</taxon>
        <taxon>Gunneridae</taxon>
        <taxon>Pentapetalae</taxon>
        <taxon>rosids</taxon>
        <taxon>fabids</taxon>
        <taxon>Rosales</taxon>
        <taxon>Rosaceae</taxon>
        <taxon>Amygdaloideae</taxon>
        <taxon>Maleae</taxon>
        <taxon>Malus</taxon>
    </lineage>
</organism>
<sequence>MVMPLFSTSSSDSFFLFFFFSLSFYPAPSSNSLHFTLQVIDHYAVCKLETDLCKIAIYGSMLWTLLNLWTSNFSVSSIIYPTSLCMELLHLQSY</sequence>
<name>A0A498JJ92_MALDO</name>
<comment type="caution">
    <text evidence="1">The sequence shown here is derived from an EMBL/GenBank/DDBJ whole genome shotgun (WGS) entry which is preliminary data.</text>
</comment>
<accession>A0A498JJ92</accession>
<keyword evidence="2" id="KW-1185">Reference proteome</keyword>
<dbReference type="Proteomes" id="UP000290289">
    <property type="component" value="Chromosome 7"/>
</dbReference>
<dbReference type="EMBL" id="RDQH01000333">
    <property type="protein sequence ID" value="RXH93772.1"/>
    <property type="molecule type" value="Genomic_DNA"/>
</dbReference>
<reference evidence="1 2" key="1">
    <citation type="submission" date="2018-10" db="EMBL/GenBank/DDBJ databases">
        <title>A high-quality apple genome assembly.</title>
        <authorList>
            <person name="Hu J."/>
        </authorList>
    </citation>
    <scope>NUCLEOTIDE SEQUENCE [LARGE SCALE GENOMIC DNA]</scope>
    <source>
        <strain evidence="2">cv. HFTH1</strain>
        <tissue evidence="1">Young leaf</tissue>
    </source>
</reference>
<evidence type="ECO:0000313" key="2">
    <source>
        <dbReference type="Proteomes" id="UP000290289"/>
    </source>
</evidence>
<gene>
    <name evidence="1" type="ORF">DVH24_015839</name>
</gene>
<dbReference type="AlphaFoldDB" id="A0A498JJ92"/>
<evidence type="ECO:0000313" key="1">
    <source>
        <dbReference type="EMBL" id="RXH93772.1"/>
    </source>
</evidence>